<dbReference type="GO" id="GO:0000155">
    <property type="term" value="F:phosphorelay sensor kinase activity"/>
    <property type="evidence" value="ECO:0007669"/>
    <property type="project" value="InterPro"/>
</dbReference>
<keyword evidence="3" id="KW-0597">Phosphoprotein</keyword>
<dbReference type="InterPro" id="IPR036890">
    <property type="entry name" value="HATPase_C_sf"/>
</dbReference>
<evidence type="ECO:0000256" key="5">
    <source>
        <dbReference type="ARBA" id="ARBA00022777"/>
    </source>
</evidence>
<feature type="domain" description="PAC" evidence="11">
    <location>
        <begin position="110"/>
        <end position="166"/>
    </location>
</feature>
<keyword evidence="7" id="KW-0175">Coiled coil</keyword>
<feature type="domain" description="PAC" evidence="11">
    <location>
        <begin position="238"/>
        <end position="293"/>
    </location>
</feature>
<dbReference type="GO" id="GO:0007234">
    <property type="term" value="P:osmosensory signaling via phosphorelay pathway"/>
    <property type="evidence" value="ECO:0007669"/>
    <property type="project" value="TreeGrafter"/>
</dbReference>
<evidence type="ECO:0000256" key="7">
    <source>
        <dbReference type="SAM" id="Coils"/>
    </source>
</evidence>
<dbReference type="FunFam" id="3.30.565.10:FF:000006">
    <property type="entry name" value="Sensor histidine kinase WalK"/>
    <property type="match status" value="1"/>
</dbReference>
<dbReference type="GO" id="GO:0016020">
    <property type="term" value="C:membrane"/>
    <property type="evidence" value="ECO:0007669"/>
    <property type="project" value="UniProtKB-SubCell"/>
</dbReference>
<dbReference type="InterPro" id="IPR000014">
    <property type="entry name" value="PAS"/>
</dbReference>
<protein>
    <recommendedName>
        <fullName evidence="2">histidine kinase</fullName>
        <ecNumber evidence="2">2.7.13.3</ecNumber>
    </recommendedName>
</protein>
<sequence length="543" mass="61562">MKNEKNKKQPLRRRARVQKKGAKKPVPQPPAWSEGARTESERLYRNIYAIAPLAFVIWDLDCRVIDWNERAEKMFGWKREEIIGQNFFEFLIPETVQFEVKDVVSALLNRELPITHINENLTKSGKLILCEWNNAIRYDNEGHVIGALSLALDITERKRAEQALQEQDRFLSNIFASIQDGISVLDNKMNILRVNPTMERWYAHAMPLVGKKCYEAYNGSDRSCELCPTLRTIESGGASHEVVPRRGPDGGIIGWFDLYAFPLVDTGTGQLEGIIEYVRDITERKKAEDEIRRLNEELEQRVAERTRQLEQANSELEAFTYSASHDLRSPLNNILGFSQILSDEYTQHMDERGKRYLRNIRSACFQMTQLINDLLGLSTATRTPLHREQVDISSMASAVIGQLQETEPDRVVNVSIAPGLFANADFRLLRLALENLLGNAWKFTGGKKNARIEFGVLQQPAEDTAAAGPRVYFVRDNGAGFNMEYVEKLFQAFQRLHPSSEFAGTGIGLATVARIIRRHGGTIWAEAAVGKGATFYFTLPDPK</sequence>
<dbReference type="SMART" id="SM00388">
    <property type="entry name" value="HisKA"/>
    <property type="match status" value="1"/>
</dbReference>
<dbReference type="InterPro" id="IPR003594">
    <property type="entry name" value="HATPase_dom"/>
</dbReference>
<dbReference type="SMART" id="SM00387">
    <property type="entry name" value="HATPase_c"/>
    <property type="match status" value="1"/>
</dbReference>
<keyword evidence="5 12" id="KW-0418">Kinase</keyword>
<feature type="compositionally biased region" description="Basic residues" evidence="8">
    <location>
        <begin position="8"/>
        <end position="23"/>
    </location>
</feature>
<dbReference type="InterPro" id="IPR004358">
    <property type="entry name" value="Sig_transdc_His_kin-like_C"/>
</dbReference>
<organism evidence="12 13">
    <name type="scientific">Abyssobacteria bacterium (strain SURF_5)</name>
    <dbReference type="NCBI Taxonomy" id="2093360"/>
    <lineage>
        <taxon>Bacteria</taxon>
        <taxon>Pseudomonadati</taxon>
        <taxon>Candidatus Hydrogenedentota</taxon>
        <taxon>Candidatus Abyssobacteria</taxon>
    </lineage>
</organism>
<evidence type="ECO:0000259" key="9">
    <source>
        <dbReference type="PROSITE" id="PS50109"/>
    </source>
</evidence>
<dbReference type="InterPro" id="IPR013656">
    <property type="entry name" value="PAS_4"/>
</dbReference>
<dbReference type="Pfam" id="PF00989">
    <property type="entry name" value="PAS"/>
    <property type="match status" value="1"/>
</dbReference>
<proteinExistence type="predicted"/>
<feature type="region of interest" description="Disordered" evidence="8">
    <location>
        <begin position="1"/>
        <end position="35"/>
    </location>
</feature>
<dbReference type="CDD" id="cd00082">
    <property type="entry name" value="HisKA"/>
    <property type="match status" value="1"/>
</dbReference>
<dbReference type="NCBIfam" id="TIGR00229">
    <property type="entry name" value="sensory_box"/>
    <property type="match status" value="2"/>
</dbReference>
<evidence type="ECO:0000256" key="6">
    <source>
        <dbReference type="ARBA" id="ARBA00023136"/>
    </source>
</evidence>
<name>A0A3A4P5Y4_ABYX5</name>
<keyword evidence="4" id="KW-0808">Transferase</keyword>
<comment type="catalytic activity">
    <reaction evidence="1">
        <text>ATP + protein L-histidine = ADP + protein N-phospho-L-histidine.</text>
        <dbReference type="EC" id="2.7.13.3"/>
    </reaction>
</comment>
<dbReference type="Proteomes" id="UP000265882">
    <property type="component" value="Unassembled WGS sequence"/>
</dbReference>
<evidence type="ECO:0000259" key="11">
    <source>
        <dbReference type="PROSITE" id="PS50113"/>
    </source>
</evidence>
<dbReference type="PRINTS" id="PR00344">
    <property type="entry name" value="BCTRLSENSOR"/>
</dbReference>
<dbReference type="SUPFAM" id="SSF47384">
    <property type="entry name" value="Homodimeric domain of signal transducing histidine kinase"/>
    <property type="match status" value="1"/>
</dbReference>
<dbReference type="PROSITE" id="PS50112">
    <property type="entry name" value="PAS"/>
    <property type="match status" value="1"/>
</dbReference>
<dbReference type="GO" id="GO:0030295">
    <property type="term" value="F:protein kinase activator activity"/>
    <property type="evidence" value="ECO:0007669"/>
    <property type="project" value="TreeGrafter"/>
</dbReference>
<evidence type="ECO:0000313" key="13">
    <source>
        <dbReference type="Proteomes" id="UP000265882"/>
    </source>
</evidence>
<dbReference type="AlphaFoldDB" id="A0A3A4P5Y4"/>
<reference evidence="12 13" key="1">
    <citation type="journal article" date="2017" name="ISME J.">
        <title>Energy and carbon metabolisms in a deep terrestrial subsurface fluid microbial community.</title>
        <authorList>
            <person name="Momper L."/>
            <person name="Jungbluth S.P."/>
            <person name="Lee M.D."/>
            <person name="Amend J.P."/>
        </authorList>
    </citation>
    <scope>NUCLEOTIDE SEQUENCE [LARGE SCALE GENOMIC DNA]</scope>
    <source>
        <strain evidence="12">SURF_5</strain>
    </source>
</reference>
<dbReference type="Gene3D" id="3.30.565.10">
    <property type="entry name" value="Histidine kinase-like ATPase, C-terminal domain"/>
    <property type="match status" value="1"/>
</dbReference>
<dbReference type="PROSITE" id="PS50109">
    <property type="entry name" value="HIS_KIN"/>
    <property type="match status" value="1"/>
</dbReference>
<dbReference type="InterPro" id="IPR013767">
    <property type="entry name" value="PAS_fold"/>
</dbReference>
<evidence type="ECO:0000259" key="10">
    <source>
        <dbReference type="PROSITE" id="PS50112"/>
    </source>
</evidence>
<dbReference type="InterPro" id="IPR000700">
    <property type="entry name" value="PAS-assoc_C"/>
</dbReference>
<comment type="caution">
    <text evidence="12">The sequence shown here is derived from an EMBL/GenBank/DDBJ whole genome shotgun (WGS) entry which is preliminary data.</text>
</comment>
<dbReference type="Pfam" id="PF08448">
    <property type="entry name" value="PAS_4"/>
    <property type="match status" value="1"/>
</dbReference>
<evidence type="ECO:0000256" key="3">
    <source>
        <dbReference type="ARBA" id="ARBA00022553"/>
    </source>
</evidence>
<dbReference type="InterPro" id="IPR005467">
    <property type="entry name" value="His_kinase_dom"/>
</dbReference>
<dbReference type="EC" id="2.7.13.3" evidence="2"/>
<dbReference type="SUPFAM" id="SSF55785">
    <property type="entry name" value="PYP-like sensor domain (PAS domain)"/>
    <property type="match status" value="2"/>
</dbReference>
<dbReference type="PROSITE" id="PS50113">
    <property type="entry name" value="PAC"/>
    <property type="match status" value="2"/>
</dbReference>
<gene>
    <name evidence="12" type="ORF">C4520_03565</name>
</gene>
<dbReference type="InterPro" id="IPR036097">
    <property type="entry name" value="HisK_dim/P_sf"/>
</dbReference>
<dbReference type="FunFam" id="1.10.287.130:FF:000070">
    <property type="entry name" value="Histidine kinase sensor protein"/>
    <property type="match status" value="1"/>
</dbReference>
<keyword evidence="6" id="KW-0472">Membrane</keyword>
<accession>A0A3A4P5Y4</accession>
<dbReference type="GO" id="GO:0000156">
    <property type="term" value="F:phosphorelay response regulator activity"/>
    <property type="evidence" value="ECO:0007669"/>
    <property type="project" value="TreeGrafter"/>
</dbReference>
<dbReference type="InterPro" id="IPR050351">
    <property type="entry name" value="BphY/WalK/GraS-like"/>
</dbReference>
<evidence type="ECO:0000256" key="2">
    <source>
        <dbReference type="ARBA" id="ARBA00012438"/>
    </source>
</evidence>
<dbReference type="InterPro" id="IPR035965">
    <property type="entry name" value="PAS-like_dom_sf"/>
</dbReference>
<feature type="coiled-coil region" evidence="7">
    <location>
        <begin position="277"/>
        <end position="315"/>
    </location>
</feature>
<dbReference type="Gene3D" id="3.30.450.20">
    <property type="entry name" value="PAS domain"/>
    <property type="match status" value="2"/>
</dbReference>
<dbReference type="SMART" id="SM00086">
    <property type="entry name" value="PAC"/>
    <property type="match status" value="2"/>
</dbReference>
<dbReference type="EMBL" id="QZKU01000031">
    <property type="protein sequence ID" value="RJP24770.1"/>
    <property type="molecule type" value="Genomic_DNA"/>
</dbReference>
<dbReference type="Pfam" id="PF00512">
    <property type="entry name" value="HisKA"/>
    <property type="match status" value="1"/>
</dbReference>
<dbReference type="SMART" id="SM00091">
    <property type="entry name" value="PAS"/>
    <property type="match status" value="2"/>
</dbReference>
<dbReference type="SUPFAM" id="SSF55874">
    <property type="entry name" value="ATPase domain of HSP90 chaperone/DNA topoisomerase II/histidine kinase"/>
    <property type="match status" value="1"/>
</dbReference>
<dbReference type="CDD" id="cd00130">
    <property type="entry name" value="PAS"/>
    <property type="match status" value="2"/>
</dbReference>
<feature type="domain" description="Histidine kinase" evidence="9">
    <location>
        <begin position="322"/>
        <end position="543"/>
    </location>
</feature>
<dbReference type="PANTHER" id="PTHR42878:SF15">
    <property type="entry name" value="BACTERIOPHYTOCHROME"/>
    <property type="match status" value="1"/>
</dbReference>
<dbReference type="PANTHER" id="PTHR42878">
    <property type="entry name" value="TWO-COMPONENT HISTIDINE KINASE"/>
    <property type="match status" value="1"/>
</dbReference>
<evidence type="ECO:0000313" key="12">
    <source>
        <dbReference type="EMBL" id="RJP24770.1"/>
    </source>
</evidence>
<dbReference type="Gene3D" id="1.10.287.130">
    <property type="match status" value="1"/>
</dbReference>
<evidence type="ECO:0000256" key="4">
    <source>
        <dbReference type="ARBA" id="ARBA00022679"/>
    </source>
</evidence>
<dbReference type="Pfam" id="PF02518">
    <property type="entry name" value="HATPase_c"/>
    <property type="match status" value="1"/>
</dbReference>
<evidence type="ECO:0000256" key="1">
    <source>
        <dbReference type="ARBA" id="ARBA00000085"/>
    </source>
</evidence>
<evidence type="ECO:0000256" key="8">
    <source>
        <dbReference type="SAM" id="MobiDB-lite"/>
    </source>
</evidence>
<dbReference type="InterPro" id="IPR001610">
    <property type="entry name" value="PAC"/>
</dbReference>
<dbReference type="InterPro" id="IPR003661">
    <property type="entry name" value="HisK_dim/P_dom"/>
</dbReference>
<feature type="domain" description="PAS" evidence="10">
    <location>
        <begin position="40"/>
        <end position="111"/>
    </location>
</feature>
<dbReference type="GO" id="GO:0006355">
    <property type="term" value="P:regulation of DNA-templated transcription"/>
    <property type="evidence" value="ECO:0007669"/>
    <property type="project" value="InterPro"/>
</dbReference>